<dbReference type="OrthoDB" id="4804006at2"/>
<dbReference type="InterPro" id="IPR022939">
    <property type="entry name" value="Nb(III)_bact/plant"/>
</dbReference>
<accession>A0A5B1BRV6</accession>
<dbReference type="EMBL" id="VTZN01000014">
    <property type="protein sequence ID" value="KAA1251447.1"/>
    <property type="molecule type" value="Genomic_DNA"/>
</dbReference>
<dbReference type="EC" id="5.99.-.-" evidence="5"/>
<dbReference type="InterPro" id="IPR014878">
    <property type="entry name" value="THAP4-like_heme-bd"/>
</dbReference>
<evidence type="ECO:0000256" key="1">
    <source>
        <dbReference type="ARBA" id="ARBA00022617"/>
    </source>
</evidence>
<dbReference type="RefSeq" id="WP_149652729.1">
    <property type="nucleotide sequence ID" value="NZ_VTZN01000014.1"/>
</dbReference>
<reference evidence="7 8" key="1">
    <citation type="submission" date="2019-09" db="EMBL/GenBank/DDBJ databases">
        <title>Report of infection by Mycobacterium simiae a patient suffering from pulmonary tuberculosis.</title>
        <authorList>
            <person name="Mohanty P.S."/>
            <person name="Bansal A.K."/>
            <person name="Singh H."/>
            <person name="Sharma S."/>
            <person name="Patil S.A."/>
            <person name="Upadhaya P."/>
            <person name="Singh P.K."/>
            <person name="Kumar D."/>
            <person name="Kumar S."/>
            <person name="Singh R.K."/>
            <person name="Chaudhary B."/>
        </authorList>
    </citation>
    <scope>NUCLEOTIDE SEQUENCE [LARGE SCALE GENOMIC DNA]</scope>
    <source>
        <strain evidence="7 8">JAL-560-SIM</strain>
    </source>
</reference>
<comment type="similarity">
    <text evidence="5">Belongs to the nitrobindin family.</text>
</comment>
<evidence type="ECO:0000313" key="7">
    <source>
        <dbReference type="EMBL" id="KAA1251447.1"/>
    </source>
</evidence>
<comment type="domain">
    <text evidence="5">Forms a 10-stranded antiparallel beta-barrel structure able to accommodate a hydrophobic ligand in its interior. In fact, this fold hosts the heme group, which is located in a wide surface cleft.</text>
</comment>
<evidence type="ECO:0000259" key="6">
    <source>
        <dbReference type="Pfam" id="PF08768"/>
    </source>
</evidence>
<evidence type="ECO:0000313" key="8">
    <source>
        <dbReference type="Proteomes" id="UP000324701"/>
    </source>
</evidence>
<dbReference type="GO" id="GO:0046872">
    <property type="term" value="F:metal ion binding"/>
    <property type="evidence" value="ECO:0007669"/>
    <property type="project" value="UniProtKB-KW"/>
</dbReference>
<gene>
    <name evidence="7" type="ORF">F0Q45_04180</name>
</gene>
<feature type="binding site" description="axial binding residue" evidence="5">
    <location>
        <position position="153"/>
    </location>
    <ligand>
        <name>heme b</name>
        <dbReference type="ChEBI" id="CHEBI:60344"/>
    </ligand>
    <ligandPart>
        <name>Fe</name>
        <dbReference type="ChEBI" id="CHEBI:18248"/>
    </ligandPart>
</feature>
<dbReference type="Pfam" id="PF08768">
    <property type="entry name" value="THAP4_heme-bd"/>
    <property type="match status" value="1"/>
</dbReference>
<sequence length="162" mass="17831">MSAELHPELKELAPLLGTWVGRGSGDYPTAEPFEYFVEVVFSHVGKSFLVYGHKTRAADDGRPLHAETGYLRVPQPGHAELVLAHPSGIAEIELGRYSVDHHDVVHVDFATTSIGLTPTAKEVTSIARSFRFADDNFSYSLQIAALGHPLQYHTAAELRRQP</sequence>
<protein>
    <recommendedName>
        <fullName evidence="5">Peroxynitrite isomerase</fullName>
        <ecNumber evidence="5">5.99.-.-</ecNumber>
    </recommendedName>
    <alternativeName>
        <fullName evidence="5">Ferric nitrobindin</fullName>
        <shortName evidence="5">Nb(III)</shortName>
    </alternativeName>
</protein>
<evidence type="ECO:0000256" key="3">
    <source>
        <dbReference type="ARBA" id="ARBA00023004"/>
    </source>
</evidence>
<organism evidence="7 8">
    <name type="scientific">Mycobacterium simiae</name>
    <name type="common">Mycobacterium habana</name>
    <dbReference type="NCBI Taxonomy" id="1784"/>
    <lineage>
        <taxon>Bacteria</taxon>
        <taxon>Bacillati</taxon>
        <taxon>Actinomycetota</taxon>
        <taxon>Actinomycetes</taxon>
        <taxon>Mycobacteriales</taxon>
        <taxon>Mycobacteriaceae</taxon>
        <taxon>Mycobacterium</taxon>
        <taxon>Mycobacterium simiae complex</taxon>
    </lineage>
</organism>
<dbReference type="NCBIfam" id="NF045819">
    <property type="entry name" value="PeroxynitIsom"/>
    <property type="match status" value="1"/>
</dbReference>
<keyword evidence="1 5" id="KW-0349">Heme</keyword>
<feature type="short sequence motif" description="GXWXGXG" evidence="5">
    <location>
        <begin position="17"/>
        <end position="23"/>
    </location>
</feature>
<dbReference type="GO" id="GO:0020037">
    <property type="term" value="F:heme binding"/>
    <property type="evidence" value="ECO:0007669"/>
    <property type="project" value="UniProtKB-UniRule"/>
</dbReference>
<dbReference type="HAMAP" id="MF_01297">
    <property type="entry name" value="nitrobindin"/>
    <property type="match status" value="1"/>
</dbReference>
<dbReference type="CDD" id="cd07828">
    <property type="entry name" value="lipocalin_heme-bd-THAP4-like"/>
    <property type="match status" value="1"/>
</dbReference>
<name>A0A5B1BRV6_MYCSI</name>
<proteinExistence type="inferred from homology"/>
<keyword evidence="2 5" id="KW-0479">Metal-binding</keyword>
<feature type="binding site" evidence="5">
    <location>
        <position position="121"/>
    </location>
    <ligand>
        <name>heme b</name>
        <dbReference type="ChEBI" id="CHEBI:60344"/>
    </ligand>
</feature>
<dbReference type="Gene3D" id="2.40.128.20">
    <property type="match status" value="1"/>
</dbReference>
<evidence type="ECO:0000256" key="4">
    <source>
        <dbReference type="ARBA" id="ARBA00023235"/>
    </source>
</evidence>
<comment type="catalytic activity">
    <reaction evidence="5">
        <text>peroxynitrite = nitrate</text>
        <dbReference type="Rhea" id="RHEA:63116"/>
        <dbReference type="ChEBI" id="CHEBI:17632"/>
        <dbReference type="ChEBI" id="CHEBI:25941"/>
    </reaction>
</comment>
<comment type="function">
    <text evidence="5">Heme-binding protein able to scavenge peroxynitrite and to protect free L-tyrosine against peroxynitrite-mediated nitration, by acting as a peroxynitrite isomerase that converts peroxynitrite to nitrate. Therefore, this protein likely plays a role in peroxynitrite sensing and in the detoxification of reactive nitrogen and oxygen species (RNS and ROS, respectively). Is able to bind nitric oxide (NO) in vitro, but may act as a sensor of peroxynitrite levels in vivo.</text>
</comment>
<feature type="binding site" evidence="5">
    <location>
        <position position="29"/>
    </location>
    <ligand>
        <name>heme b</name>
        <dbReference type="ChEBI" id="CHEBI:60344"/>
    </ligand>
</feature>
<dbReference type="SUPFAM" id="SSF50814">
    <property type="entry name" value="Lipocalins"/>
    <property type="match status" value="1"/>
</dbReference>
<dbReference type="AlphaFoldDB" id="A0A5B1BRV6"/>
<dbReference type="PANTHER" id="PTHR15854:SF4">
    <property type="entry name" value="PEROXYNITRITE ISOMERASE THAP4"/>
    <property type="match status" value="1"/>
</dbReference>
<evidence type="ECO:0000256" key="2">
    <source>
        <dbReference type="ARBA" id="ARBA00022723"/>
    </source>
</evidence>
<dbReference type="InterPro" id="IPR054873">
    <property type="entry name" value="PeroxynitIsom"/>
</dbReference>
<evidence type="ECO:0000256" key="5">
    <source>
        <dbReference type="HAMAP-Rule" id="MF_01297"/>
    </source>
</evidence>
<dbReference type="GO" id="GO:0062213">
    <property type="term" value="F:peroxynitrite isomerase activity"/>
    <property type="evidence" value="ECO:0007669"/>
    <property type="project" value="UniProtKB-UniRule"/>
</dbReference>
<dbReference type="PANTHER" id="PTHR15854">
    <property type="entry name" value="THAP4 PROTEIN"/>
    <property type="match status" value="1"/>
</dbReference>
<keyword evidence="8" id="KW-1185">Reference proteome</keyword>
<keyword evidence="4 5" id="KW-0413">Isomerase</keyword>
<dbReference type="Proteomes" id="UP000324701">
    <property type="component" value="Unassembled WGS sequence"/>
</dbReference>
<keyword evidence="3 5" id="KW-0408">Iron</keyword>
<comment type="cofactor">
    <cofactor evidence="5">
        <name>heme b</name>
        <dbReference type="ChEBI" id="CHEBI:60344"/>
    </cofactor>
    <text evidence="5">Binds 1 heme b group per subunit, that coordinates a highly solvent-exposed Fe(III) atom.</text>
</comment>
<comment type="caution">
    <text evidence="7">The sequence shown here is derived from an EMBL/GenBank/DDBJ whole genome shotgun (WGS) entry which is preliminary data.</text>
</comment>
<feature type="domain" description="THAP4-like heme-binding" evidence="6">
    <location>
        <begin position="8"/>
        <end position="160"/>
    </location>
</feature>
<dbReference type="InterPro" id="IPR012674">
    <property type="entry name" value="Calycin"/>
</dbReference>
<dbReference type="InterPro" id="IPR045165">
    <property type="entry name" value="Nitrobindin"/>
</dbReference>
<comment type="pathway">
    <text evidence="5">Nitrogen metabolism.</text>
</comment>